<gene>
    <name evidence="1" type="ORF">HPB47_011360</name>
</gene>
<dbReference type="EMBL" id="JABSTQ010011426">
    <property type="protein sequence ID" value="KAG0411506.1"/>
    <property type="molecule type" value="Genomic_DNA"/>
</dbReference>
<keyword evidence="2" id="KW-1185">Reference proteome</keyword>
<evidence type="ECO:0000313" key="1">
    <source>
        <dbReference type="EMBL" id="KAG0411506.1"/>
    </source>
</evidence>
<dbReference type="Proteomes" id="UP000805193">
    <property type="component" value="Unassembled WGS sequence"/>
</dbReference>
<name>A0AC60NWH4_IXOPE</name>
<reference evidence="1 2" key="1">
    <citation type="journal article" date="2020" name="Cell">
        <title>Large-Scale Comparative Analyses of Tick Genomes Elucidate Their Genetic Diversity and Vector Capacities.</title>
        <authorList>
            <consortium name="Tick Genome and Microbiome Consortium (TIGMIC)"/>
            <person name="Jia N."/>
            <person name="Wang J."/>
            <person name="Shi W."/>
            <person name="Du L."/>
            <person name="Sun Y."/>
            <person name="Zhan W."/>
            <person name="Jiang J.F."/>
            <person name="Wang Q."/>
            <person name="Zhang B."/>
            <person name="Ji P."/>
            <person name="Bell-Sakyi L."/>
            <person name="Cui X.M."/>
            <person name="Yuan T.T."/>
            <person name="Jiang B.G."/>
            <person name="Yang W.F."/>
            <person name="Lam T.T."/>
            <person name="Chang Q.C."/>
            <person name="Ding S.J."/>
            <person name="Wang X.J."/>
            <person name="Zhu J.G."/>
            <person name="Ruan X.D."/>
            <person name="Zhao L."/>
            <person name="Wei J.T."/>
            <person name="Ye R.Z."/>
            <person name="Que T.C."/>
            <person name="Du C.H."/>
            <person name="Zhou Y.H."/>
            <person name="Cheng J.X."/>
            <person name="Dai P.F."/>
            <person name="Guo W.B."/>
            <person name="Han X.H."/>
            <person name="Huang E.J."/>
            <person name="Li L.F."/>
            <person name="Wei W."/>
            <person name="Gao Y.C."/>
            <person name="Liu J.Z."/>
            <person name="Shao H.Z."/>
            <person name="Wang X."/>
            <person name="Wang C.C."/>
            <person name="Yang T.C."/>
            <person name="Huo Q.B."/>
            <person name="Li W."/>
            <person name="Chen H.Y."/>
            <person name="Chen S.E."/>
            <person name="Zhou L.G."/>
            <person name="Ni X.B."/>
            <person name="Tian J.H."/>
            <person name="Sheng Y."/>
            <person name="Liu T."/>
            <person name="Pan Y.S."/>
            <person name="Xia L.Y."/>
            <person name="Li J."/>
            <person name="Zhao F."/>
            <person name="Cao W.C."/>
        </authorList>
    </citation>
    <scope>NUCLEOTIDE SEQUENCE [LARGE SCALE GENOMIC DNA]</scope>
    <source>
        <strain evidence="1">Iper-2018</strain>
    </source>
</reference>
<organism evidence="1 2">
    <name type="scientific">Ixodes persulcatus</name>
    <name type="common">Taiga tick</name>
    <dbReference type="NCBI Taxonomy" id="34615"/>
    <lineage>
        <taxon>Eukaryota</taxon>
        <taxon>Metazoa</taxon>
        <taxon>Ecdysozoa</taxon>
        <taxon>Arthropoda</taxon>
        <taxon>Chelicerata</taxon>
        <taxon>Arachnida</taxon>
        <taxon>Acari</taxon>
        <taxon>Parasitiformes</taxon>
        <taxon>Ixodida</taxon>
        <taxon>Ixodoidea</taxon>
        <taxon>Ixodidae</taxon>
        <taxon>Ixodinae</taxon>
        <taxon>Ixodes</taxon>
    </lineage>
</organism>
<comment type="caution">
    <text evidence="1">The sequence shown here is derived from an EMBL/GenBank/DDBJ whole genome shotgun (WGS) entry which is preliminary data.</text>
</comment>
<protein>
    <submittedName>
        <fullName evidence="1">Uncharacterized protein</fullName>
    </submittedName>
</protein>
<proteinExistence type="predicted"/>
<evidence type="ECO:0000313" key="2">
    <source>
        <dbReference type="Proteomes" id="UP000805193"/>
    </source>
</evidence>
<accession>A0AC60NWH4</accession>
<sequence length="421" mass="44621">MMEEAADDTNGDSTFEFVGVKDATGHQDAADKQPDGGNSSTGTGDKPPSSAPPTVATTKQTMFQPASPQTTTQAQIPPRPITSPFQLSQMPTYAVPALPTVPNVAPAAAAPGPQSFVSSFQPQPGYQPQPSYQPATQQPAVAQPPPPQQYYTPQTNYEAYTGSGDQSSFSLSLPTDYEQGMPHSSAGGAPTAGVWGWFKGNDFLNKVAEKAKNSVDSMITTLDPGMKEFIYSGGDIDVLVASDDELRVIGPIREAFQKVFGRATVTGISMLPSNMAPQPVGFAAGLQAAEDKITSLQQTGRASPAQPTIAIENFIAEMTSESWFDLCCLVLKDGTHNVCLHTFGQPTPVPAEVVAEIQDRTPADYPLRWCGLAVTVGEVAGPRLCVPQSEWRALLGGVGDAQLIASAAYTLATLYRRSLHR</sequence>